<dbReference type="EMBL" id="BJWJ01000001">
    <property type="protein sequence ID" value="GEM03094.1"/>
    <property type="molecule type" value="Genomic_DNA"/>
</dbReference>
<dbReference type="EC" id="1.18.1.2" evidence="6"/>
<dbReference type="Proteomes" id="UP000199139">
    <property type="component" value="Unassembled WGS sequence"/>
</dbReference>
<reference evidence="9 10" key="1">
    <citation type="submission" date="2016-10" db="EMBL/GenBank/DDBJ databases">
        <authorList>
            <person name="de Groot N.N."/>
        </authorList>
    </citation>
    <scope>NUCLEOTIDE SEQUENCE [LARGE SCALE GENOMIC DNA]</scope>
    <source>
        <strain evidence="9 10">DSM 17074</strain>
    </source>
</reference>
<gene>
    <name evidence="8" type="ORF">HMI01_00820</name>
    <name evidence="9" type="ORF">SAMN05421668_101227</name>
</gene>
<evidence type="ECO:0000259" key="7">
    <source>
        <dbReference type="Pfam" id="PF07992"/>
    </source>
</evidence>
<dbReference type="InterPro" id="IPR023753">
    <property type="entry name" value="FAD/NAD-binding_dom"/>
</dbReference>
<feature type="binding site" evidence="6">
    <location>
        <position position="325"/>
    </location>
    <ligand>
        <name>FAD</name>
        <dbReference type="ChEBI" id="CHEBI:57692"/>
    </ligand>
</feature>
<evidence type="ECO:0000256" key="6">
    <source>
        <dbReference type="HAMAP-Rule" id="MF_01685"/>
    </source>
</evidence>
<evidence type="ECO:0000313" key="11">
    <source>
        <dbReference type="Proteomes" id="UP000321773"/>
    </source>
</evidence>
<dbReference type="Proteomes" id="UP000321773">
    <property type="component" value="Unassembled WGS sequence"/>
</dbReference>
<dbReference type="InterPro" id="IPR050097">
    <property type="entry name" value="Ferredoxin-NADP_redctase_2"/>
</dbReference>
<dbReference type="EMBL" id="FPAI01000001">
    <property type="protein sequence ID" value="SFS35670.1"/>
    <property type="molecule type" value="Genomic_DNA"/>
</dbReference>
<keyword evidence="4 6" id="KW-0521">NADP</keyword>
<name>A0A1I6P6C3_9BACI</name>
<keyword evidence="5 6" id="KW-0560">Oxidoreductase</keyword>
<keyword evidence="2 6" id="KW-0285">Flavoprotein</keyword>
<dbReference type="GO" id="GO:0050661">
    <property type="term" value="F:NADP binding"/>
    <property type="evidence" value="ECO:0007669"/>
    <property type="project" value="UniProtKB-UniRule"/>
</dbReference>
<proteinExistence type="inferred from homology"/>
<evidence type="ECO:0000313" key="8">
    <source>
        <dbReference type="EMBL" id="GEM03094.1"/>
    </source>
</evidence>
<comment type="subunit">
    <text evidence="1 6">Homodimer.</text>
</comment>
<dbReference type="STRING" id="306541.SAMN05421668_101227"/>
<keyword evidence="11" id="KW-1185">Reference proteome</keyword>
<dbReference type="AlphaFoldDB" id="A0A1I6P6C3"/>
<dbReference type="HAMAP" id="MF_01685">
    <property type="entry name" value="FENR2"/>
    <property type="match status" value="1"/>
</dbReference>
<feature type="domain" description="FAD/NAD(P)-binding" evidence="7">
    <location>
        <begin position="4"/>
        <end position="309"/>
    </location>
</feature>
<evidence type="ECO:0000256" key="5">
    <source>
        <dbReference type="ARBA" id="ARBA00023002"/>
    </source>
</evidence>
<feature type="binding site" evidence="6">
    <location>
        <position position="41"/>
    </location>
    <ligand>
        <name>FAD</name>
        <dbReference type="ChEBI" id="CHEBI:57692"/>
    </ligand>
</feature>
<evidence type="ECO:0000256" key="3">
    <source>
        <dbReference type="ARBA" id="ARBA00022827"/>
    </source>
</evidence>
<evidence type="ECO:0000256" key="2">
    <source>
        <dbReference type="ARBA" id="ARBA00022630"/>
    </source>
</evidence>
<protein>
    <recommendedName>
        <fullName evidence="6">Ferredoxin--NADP reductase</fullName>
        <shortName evidence="6">FNR</shortName>
        <shortName evidence="6">Fd-NADP(+) reductase</shortName>
        <ecNumber evidence="6">1.18.1.2</ecNumber>
    </recommendedName>
</protein>
<dbReference type="InterPro" id="IPR036188">
    <property type="entry name" value="FAD/NAD-bd_sf"/>
</dbReference>
<dbReference type="RefSeq" id="WP_062319515.1">
    <property type="nucleotide sequence ID" value="NZ_BJWJ01000001.1"/>
</dbReference>
<feature type="binding site" evidence="6">
    <location>
        <position position="45"/>
    </location>
    <ligand>
        <name>FAD</name>
        <dbReference type="ChEBI" id="CHEBI:57692"/>
    </ligand>
</feature>
<dbReference type="PANTHER" id="PTHR48105">
    <property type="entry name" value="THIOREDOXIN REDUCTASE 1-RELATED-RELATED"/>
    <property type="match status" value="1"/>
</dbReference>
<organism evidence="9 10">
    <name type="scientific">Halolactibacillus miurensis</name>
    <dbReference type="NCBI Taxonomy" id="306541"/>
    <lineage>
        <taxon>Bacteria</taxon>
        <taxon>Bacillati</taxon>
        <taxon>Bacillota</taxon>
        <taxon>Bacilli</taxon>
        <taxon>Bacillales</taxon>
        <taxon>Bacillaceae</taxon>
        <taxon>Halolactibacillus</taxon>
    </lineage>
</organism>
<evidence type="ECO:0000256" key="1">
    <source>
        <dbReference type="ARBA" id="ARBA00011738"/>
    </source>
</evidence>
<dbReference type="PRINTS" id="PR00469">
    <property type="entry name" value="PNDRDTASEII"/>
</dbReference>
<dbReference type="PRINTS" id="PR00368">
    <property type="entry name" value="FADPNR"/>
</dbReference>
<dbReference type="OrthoDB" id="9806179at2"/>
<dbReference type="Pfam" id="PF07992">
    <property type="entry name" value="Pyr_redox_2"/>
    <property type="match status" value="1"/>
</dbReference>
<evidence type="ECO:0000313" key="10">
    <source>
        <dbReference type="Proteomes" id="UP000199139"/>
    </source>
</evidence>
<reference evidence="8 11" key="2">
    <citation type="submission" date="2019-07" db="EMBL/GenBank/DDBJ databases">
        <title>Whole genome shotgun sequence of Halolactibacillus miurensis NBRC 100873.</title>
        <authorList>
            <person name="Hosoyama A."/>
            <person name="Uohara A."/>
            <person name="Ohji S."/>
            <person name="Ichikawa N."/>
        </authorList>
    </citation>
    <scope>NUCLEOTIDE SEQUENCE [LARGE SCALE GENOMIC DNA]</scope>
    <source>
        <strain evidence="8 11">NBRC 100873</strain>
    </source>
</reference>
<evidence type="ECO:0000256" key="4">
    <source>
        <dbReference type="ARBA" id="ARBA00022857"/>
    </source>
</evidence>
<sequence>MELFDVTIIGGGPAGLYSTFYSGLRHMKTKIIDAEDKLGGKLHVYPEKIIWDVGGLAPLTGQALIEQLTTQALTFKPTVILNEQVVSIEKTEDYFVLTNKAGEKHYSQTIIVAVGGGILKPKTLEIVGAERLDVENIHYTLTSLSYFKGRTVMISGGGNAAVDWANLLEPIAKKVMLTYRKSALKGHEQPVKQLLNSSVCYYPETEITRCVADGNRITAVELTDCQTEKTILKEVDDVVINHGYEKDASLIEETDLSLEREGEFFLKGNSLGETSVPGLFAAGDIISYEGKVNLILGCFQDAVNAVNQAKTYLNPEANARAMVSSHHTAFSDKNKEIRKQLTD</sequence>
<feature type="binding site" evidence="6">
    <location>
        <position position="85"/>
    </location>
    <ligand>
        <name>FAD</name>
        <dbReference type="ChEBI" id="CHEBI:57692"/>
    </ligand>
</feature>
<comment type="similarity">
    <text evidence="6">Belongs to the ferredoxin--NADP reductase type 2 family.</text>
</comment>
<comment type="cofactor">
    <cofactor evidence="6">
        <name>FAD</name>
        <dbReference type="ChEBI" id="CHEBI:57692"/>
    </cofactor>
    <text evidence="6">Binds 1 FAD per subunit.</text>
</comment>
<feature type="binding site" evidence="6">
    <location>
        <position position="33"/>
    </location>
    <ligand>
        <name>FAD</name>
        <dbReference type="ChEBI" id="CHEBI:57692"/>
    </ligand>
</feature>
<comment type="caution">
    <text evidence="6">Lacks conserved residue(s) required for the propagation of feature annotation.</text>
</comment>
<comment type="catalytic activity">
    <reaction evidence="6">
        <text>2 reduced [2Fe-2S]-[ferredoxin] + NADP(+) + H(+) = 2 oxidized [2Fe-2S]-[ferredoxin] + NADPH</text>
        <dbReference type="Rhea" id="RHEA:20125"/>
        <dbReference type="Rhea" id="RHEA-COMP:10000"/>
        <dbReference type="Rhea" id="RHEA-COMP:10001"/>
        <dbReference type="ChEBI" id="CHEBI:15378"/>
        <dbReference type="ChEBI" id="CHEBI:33737"/>
        <dbReference type="ChEBI" id="CHEBI:33738"/>
        <dbReference type="ChEBI" id="CHEBI:57783"/>
        <dbReference type="ChEBI" id="CHEBI:58349"/>
        <dbReference type="EC" id="1.18.1.2"/>
    </reaction>
</comment>
<dbReference type="SUPFAM" id="SSF51905">
    <property type="entry name" value="FAD/NAD(P)-binding domain"/>
    <property type="match status" value="1"/>
</dbReference>
<evidence type="ECO:0000313" key="9">
    <source>
        <dbReference type="EMBL" id="SFS35670.1"/>
    </source>
</evidence>
<dbReference type="GO" id="GO:0004324">
    <property type="term" value="F:ferredoxin-NADP+ reductase activity"/>
    <property type="evidence" value="ECO:0007669"/>
    <property type="project" value="UniProtKB-UniRule"/>
</dbReference>
<accession>A0A1I6P6C3</accession>
<dbReference type="InterPro" id="IPR022890">
    <property type="entry name" value="Fd--NADP_Rdtase_type_2"/>
</dbReference>
<dbReference type="Gene3D" id="3.50.50.60">
    <property type="entry name" value="FAD/NAD(P)-binding domain"/>
    <property type="match status" value="2"/>
</dbReference>
<keyword evidence="3 6" id="KW-0274">FAD</keyword>
<dbReference type="GO" id="GO:0050660">
    <property type="term" value="F:flavin adenine dinucleotide binding"/>
    <property type="evidence" value="ECO:0007669"/>
    <property type="project" value="UniProtKB-UniRule"/>
</dbReference>
<feature type="binding site" evidence="6">
    <location>
        <position position="284"/>
    </location>
    <ligand>
        <name>FAD</name>
        <dbReference type="ChEBI" id="CHEBI:57692"/>
    </ligand>
</feature>
<feature type="binding site" evidence="6">
    <location>
        <position position="119"/>
    </location>
    <ligand>
        <name>FAD</name>
        <dbReference type="ChEBI" id="CHEBI:57692"/>
    </ligand>
</feature>